<keyword evidence="2" id="KW-1185">Reference proteome</keyword>
<organism evidence="1 2">
    <name type="scientific">Coregonus suidteri</name>
    <dbReference type="NCBI Taxonomy" id="861788"/>
    <lineage>
        <taxon>Eukaryota</taxon>
        <taxon>Metazoa</taxon>
        <taxon>Chordata</taxon>
        <taxon>Craniata</taxon>
        <taxon>Vertebrata</taxon>
        <taxon>Euteleostomi</taxon>
        <taxon>Actinopterygii</taxon>
        <taxon>Neopterygii</taxon>
        <taxon>Teleostei</taxon>
        <taxon>Protacanthopterygii</taxon>
        <taxon>Salmoniformes</taxon>
        <taxon>Salmonidae</taxon>
        <taxon>Coregoninae</taxon>
        <taxon>Coregonus</taxon>
    </lineage>
</organism>
<sequence>MYPSIGPLSTSTFASGFSTLLLTDLIRLTKLSSSLRGSTCSPSKALMANCTSPSLRFGDTENQL</sequence>
<evidence type="ECO:0000313" key="1">
    <source>
        <dbReference type="EMBL" id="KAK6302689.1"/>
    </source>
</evidence>
<dbReference type="AlphaFoldDB" id="A0AAN8QEL9"/>
<evidence type="ECO:0000313" key="2">
    <source>
        <dbReference type="Proteomes" id="UP001356427"/>
    </source>
</evidence>
<proteinExistence type="predicted"/>
<dbReference type="Proteomes" id="UP001356427">
    <property type="component" value="Unassembled WGS sequence"/>
</dbReference>
<accession>A0AAN8QEL9</accession>
<protein>
    <submittedName>
        <fullName evidence="1">Uncharacterized protein</fullName>
    </submittedName>
</protein>
<gene>
    <name evidence="1" type="ORF">J4Q44_G00270440</name>
</gene>
<name>A0AAN8QEL9_9TELE</name>
<reference evidence="1 2" key="1">
    <citation type="submission" date="2021-04" db="EMBL/GenBank/DDBJ databases">
        <authorList>
            <person name="De Guttry C."/>
            <person name="Zahm M."/>
            <person name="Klopp C."/>
            <person name="Cabau C."/>
            <person name="Louis A."/>
            <person name="Berthelot C."/>
            <person name="Parey E."/>
            <person name="Roest Crollius H."/>
            <person name="Montfort J."/>
            <person name="Robinson-Rechavi M."/>
            <person name="Bucao C."/>
            <person name="Bouchez O."/>
            <person name="Gislard M."/>
            <person name="Lluch J."/>
            <person name="Milhes M."/>
            <person name="Lampietro C."/>
            <person name="Lopez Roques C."/>
            <person name="Donnadieu C."/>
            <person name="Braasch I."/>
            <person name="Desvignes T."/>
            <person name="Postlethwait J."/>
            <person name="Bobe J."/>
            <person name="Wedekind C."/>
            <person name="Guiguen Y."/>
        </authorList>
    </citation>
    <scope>NUCLEOTIDE SEQUENCE [LARGE SCALE GENOMIC DNA]</scope>
    <source>
        <strain evidence="1">Cs_M1</strain>
        <tissue evidence="1">Blood</tissue>
    </source>
</reference>
<dbReference type="EMBL" id="JAGTTL010000025">
    <property type="protein sequence ID" value="KAK6302689.1"/>
    <property type="molecule type" value="Genomic_DNA"/>
</dbReference>
<comment type="caution">
    <text evidence="1">The sequence shown here is derived from an EMBL/GenBank/DDBJ whole genome shotgun (WGS) entry which is preliminary data.</text>
</comment>